<gene>
    <name evidence="2" type="ORF">FC85_GL003036</name>
</gene>
<dbReference type="InterPro" id="IPR010896">
    <property type="entry name" value="NUMOD1"/>
</dbReference>
<name>A0A0R1SA56_9LACO</name>
<comment type="caution">
    <text evidence="2">The sequence shown here is derived from an EMBL/GenBank/DDBJ whole genome shotgun (WGS) entry which is preliminary data.</text>
</comment>
<proteinExistence type="predicted"/>
<evidence type="ECO:0000259" key="1">
    <source>
        <dbReference type="Pfam" id="PF07453"/>
    </source>
</evidence>
<dbReference type="EMBL" id="AZEY01000055">
    <property type="protein sequence ID" value="KRL65873.1"/>
    <property type="molecule type" value="Genomic_DNA"/>
</dbReference>
<protein>
    <recommendedName>
        <fullName evidence="1">Nuclease-associated modular DNA-binding 1 domain-containing protein</fullName>
    </recommendedName>
</protein>
<reference evidence="2 3" key="1">
    <citation type="journal article" date="2015" name="Genome Announc.">
        <title>Expanding the biotechnology potential of lactobacilli through comparative genomics of 213 strains and associated genera.</title>
        <authorList>
            <person name="Sun Z."/>
            <person name="Harris H.M."/>
            <person name="McCann A."/>
            <person name="Guo C."/>
            <person name="Argimon S."/>
            <person name="Zhang W."/>
            <person name="Yang X."/>
            <person name="Jeffery I.B."/>
            <person name="Cooney J.C."/>
            <person name="Kagawa T.F."/>
            <person name="Liu W."/>
            <person name="Song Y."/>
            <person name="Salvetti E."/>
            <person name="Wrobel A."/>
            <person name="Rasinkangas P."/>
            <person name="Parkhill J."/>
            <person name="Rea M.C."/>
            <person name="O'Sullivan O."/>
            <person name="Ritari J."/>
            <person name="Douillard F.P."/>
            <person name="Paul Ross R."/>
            <person name="Yang R."/>
            <person name="Briner A.E."/>
            <person name="Felis G.E."/>
            <person name="de Vos W.M."/>
            <person name="Barrangou R."/>
            <person name="Klaenhammer T.R."/>
            <person name="Caufield P.W."/>
            <person name="Cui Y."/>
            <person name="Zhang H."/>
            <person name="O'Toole P.W."/>
        </authorList>
    </citation>
    <scope>NUCLEOTIDE SEQUENCE [LARGE SCALE GENOMIC DNA]</scope>
    <source>
        <strain evidence="2 3">DSM 14421</strain>
    </source>
</reference>
<evidence type="ECO:0000313" key="3">
    <source>
        <dbReference type="Proteomes" id="UP000052013"/>
    </source>
</evidence>
<dbReference type="RefSeq" id="WP_057864575.1">
    <property type="nucleotide sequence ID" value="NZ_AZEY01000055.1"/>
</dbReference>
<dbReference type="PATRIC" id="fig|1423739.3.peg.3163"/>
<dbReference type="Pfam" id="PF07453">
    <property type="entry name" value="NUMOD1"/>
    <property type="match status" value="1"/>
</dbReference>
<sequence length="220" mass="25846">MKPITYQGTTFTSYQKTADYIGITKAGFAKRYQKYQAHKISLEDLFSPENFHLTNPITYHGKVFKNHPEAAKFIGITLVSFNRRFKKYELGELSLDELFHPSKYTIYELPSYHGKKFASKQEAAKYLGINQNTFTKRLRFYHEGKYTVEDVFASTPYMLKMRKTKSVPIHYKDKTFRNQHEASQYLGIAQSTFSMRYQRYLAGTVSLDYVFRHGKHRPPV</sequence>
<evidence type="ECO:0000313" key="2">
    <source>
        <dbReference type="EMBL" id="KRL65873.1"/>
    </source>
</evidence>
<organism evidence="2 3">
    <name type="scientific">Lentilactobacillus diolivorans DSM 14421</name>
    <dbReference type="NCBI Taxonomy" id="1423739"/>
    <lineage>
        <taxon>Bacteria</taxon>
        <taxon>Bacillati</taxon>
        <taxon>Bacillota</taxon>
        <taxon>Bacilli</taxon>
        <taxon>Lactobacillales</taxon>
        <taxon>Lactobacillaceae</taxon>
        <taxon>Lentilactobacillus</taxon>
    </lineage>
</organism>
<dbReference type="Proteomes" id="UP000052013">
    <property type="component" value="Unassembled WGS sequence"/>
</dbReference>
<dbReference type="AlphaFoldDB" id="A0A0R1SA56"/>
<accession>A0A0R1SA56</accession>
<feature type="domain" description="Nuclease-associated modular DNA-binding 1" evidence="1">
    <location>
        <begin position="116"/>
        <end position="133"/>
    </location>
</feature>